<dbReference type="PANTHER" id="PTHR47628:SF1">
    <property type="entry name" value="ALIPHATIC AMIDASE EXPRESSION-REGULATING PROTEIN"/>
    <property type="match status" value="1"/>
</dbReference>
<evidence type="ECO:0000256" key="2">
    <source>
        <dbReference type="ARBA" id="ARBA00022448"/>
    </source>
</evidence>
<evidence type="ECO:0000256" key="5">
    <source>
        <dbReference type="SAM" id="SignalP"/>
    </source>
</evidence>
<gene>
    <name evidence="7" type="ORF">I8J31_03975</name>
</gene>
<dbReference type="Proteomes" id="UP000628710">
    <property type="component" value="Unassembled WGS sequence"/>
</dbReference>
<evidence type="ECO:0000256" key="3">
    <source>
        <dbReference type="ARBA" id="ARBA00022729"/>
    </source>
</evidence>
<keyword evidence="8" id="KW-1185">Reference proteome</keyword>
<dbReference type="SUPFAM" id="SSF53822">
    <property type="entry name" value="Periplasmic binding protein-like I"/>
    <property type="match status" value="1"/>
</dbReference>
<dbReference type="InterPro" id="IPR000709">
    <property type="entry name" value="Leu_Ile_Val-bd"/>
</dbReference>
<dbReference type="EMBL" id="JAEMNX010000002">
    <property type="protein sequence ID" value="MBJ7536833.1"/>
    <property type="molecule type" value="Genomic_DNA"/>
</dbReference>
<evidence type="ECO:0000259" key="6">
    <source>
        <dbReference type="Pfam" id="PF13458"/>
    </source>
</evidence>
<proteinExistence type="inferred from homology"/>
<accession>A0A934JLZ5</accession>
<comment type="similarity">
    <text evidence="1">Belongs to the leucine-binding protein family.</text>
</comment>
<dbReference type="InterPro" id="IPR028082">
    <property type="entry name" value="Peripla_BP_I"/>
</dbReference>
<evidence type="ECO:0000256" key="4">
    <source>
        <dbReference type="ARBA" id="ARBA00022970"/>
    </source>
</evidence>
<name>A0A934JLZ5_9GAMM</name>
<keyword evidence="2" id="KW-0813">Transport</keyword>
<dbReference type="PANTHER" id="PTHR47628">
    <property type="match status" value="1"/>
</dbReference>
<protein>
    <submittedName>
        <fullName evidence="7">ABC transporter substrate-binding protein</fullName>
    </submittedName>
</protein>
<organism evidence="7 8">
    <name type="scientific">Marinomonas transparens</name>
    <dbReference type="NCBI Taxonomy" id="2795388"/>
    <lineage>
        <taxon>Bacteria</taxon>
        <taxon>Pseudomonadati</taxon>
        <taxon>Pseudomonadota</taxon>
        <taxon>Gammaproteobacteria</taxon>
        <taxon>Oceanospirillales</taxon>
        <taxon>Oceanospirillaceae</taxon>
        <taxon>Marinomonas</taxon>
    </lineage>
</organism>
<feature type="domain" description="Leucine-binding protein" evidence="6">
    <location>
        <begin position="24"/>
        <end position="363"/>
    </location>
</feature>
<evidence type="ECO:0000313" key="8">
    <source>
        <dbReference type="Proteomes" id="UP000628710"/>
    </source>
</evidence>
<reference evidence="7" key="1">
    <citation type="submission" date="2020-12" db="EMBL/GenBank/DDBJ databases">
        <title>Marinomonas arctica sp. nov., a psychrotolerant bacterium isolated from the Arctic.</title>
        <authorList>
            <person name="Zhang Y."/>
        </authorList>
    </citation>
    <scope>NUCLEOTIDE SEQUENCE</scope>
    <source>
        <strain evidence="7">C1424</strain>
    </source>
</reference>
<dbReference type="CDD" id="cd06356">
    <property type="entry name" value="PBP1_amide_urea_BP-like"/>
    <property type="match status" value="1"/>
</dbReference>
<dbReference type="GO" id="GO:0006865">
    <property type="term" value="P:amino acid transport"/>
    <property type="evidence" value="ECO:0007669"/>
    <property type="project" value="UniProtKB-KW"/>
</dbReference>
<dbReference type="AlphaFoldDB" id="A0A934JLZ5"/>
<dbReference type="RefSeq" id="WP_199466996.1">
    <property type="nucleotide sequence ID" value="NZ_JAEMNX010000002.1"/>
</dbReference>
<comment type="caution">
    <text evidence="7">The sequence shown here is derived from an EMBL/GenBank/DDBJ whole genome shotgun (WGS) entry which is preliminary data.</text>
</comment>
<dbReference type="Pfam" id="PF13458">
    <property type="entry name" value="Peripla_BP_6"/>
    <property type="match status" value="1"/>
</dbReference>
<evidence type="ECO:0000313" key="7">
    <source>
        <dbReference type="EMBL" id="MBJ7536833.1"/>
    </source>
</evidence>
<sequence length="403" mass="44133">MKTYILKRIALSLMIFFAGSSYAQVKIGAIYDITGDLNIFGLQQINGLNLAVEDINAKGGVLGEKIKVVTYDTQSALNKYTQFAKTAVLRDGLDAIFAGLTSSSREAMRPIFRRANMPYFYSTIYEGGACDKQTFITGPTASQQLKPLIQWAIKKYGPKIYIMAPDYNFGTISASWINEYAKQFGGEVVGEDFLALTVTDYSPTIQKIQRSKPDFVVALPVGPSQVGFIEQFAAAGLKENTPIVSSNYSTGNEQVLLSPSAGKGIIASHVYFMSLNTPENKAFLTRWFDKYGKTDAISPEAVTVWNAVHLWAKAVEKAGTTDHTAVIKALESGDLHFTGPNGLVTMEAGSHHTRQNVYIAEGNDHYGFNIIKTFPNAAPNYESQVCDLIANPKLAKHFTPSTK</sequence>
<dbReference type="Gene3D" id="3.40.50.2300">
    <property type="match status" value="2"/>
</dbReference>
<feature type="chain" id="PRO_5037643143" evidence="5">
    <location>
        <begin position="24"/>
        <end position="403"/>
    </location>
</feature>
<feature type="signal peptide" evidence="5">
    <location>
        <begin position="1"/>
        <end position="23"/>
    </location>
</feature>
<dbReference type="InterPro" id="IPR028081">
    <property type="entry name" value="Leu-bd"/>
</dbReference>
<evidence type="ECO:0000256" key="1">
    <source>
        <dbReference type="ARBA" id="ARBA00010062"/>
    </source>
</evidence>
<keyword evidence="4" id="KW-0029">Amino-acid transport</keyword>
<dbReference type="PRINTS" id="PR00337">
    <property type="entry name" value="LEUILEVALBP"/>
</dbReference>
<keyword evidence="3 5" id="KW-0732">Signal</keyword>